<dbReference type="Proteomes" id="UP000693970">
    <property type="component" value="Unassembled WGS sequence"/>
</dbReference>
<comment type="caution">
    <text evidence="1">The sequence shown here is derived from an EMBL/GenBank/DDBJ whole genome shotgun (WGS) entry which is preliminary data.</text>
</comment>
<keyword evidence="3" id="KW-1185">Reference proteome</keyword>
<reference evidence="1" key="2">
    <citation type="submission" date="2021-04" db="EMBL/GenBank/DDBJ databases">
        <authorList>
            <person name="Podell S."/>
        </authorList>
    </citation>
    <scope>NUCLEOTIDE SEQUENCE</scope>
    <source>
        <strain evidence="1">Hildebrandi</strain>
    </source>
</reference>
<gene>
    <name evidence="1" type="ORF">IV203_022882</name>
    <name evidence="2" type="ORF">IV203_030546</name>
</gene>
<dbReference type="EMBL" id="JAGRRH010000026">
    <property type="protein sequence ID" value="KAG7340931.1"/>
    <property type="molecule type" value="Genomic_DNA"/>
</dbReference>
<evidence type="ECO:0000313" key="1">
    <source>
        <dbReference type="EMBL" id="KAG7340931.1"/>
    </source>
</evidence>
<dbReference type="AlphaFoldDB" id="A0A9K3PBN8"/>
<accession>A0A9K3PBN8</accession>
<evidence type="ECO:0000313" key="3">
    <source>
        <dbReference type="Proteomes" id="UP000693970"/>
    </source>
</evidence>
<reference evidence="1" key="1">
    <citation type="journal article" date="2021" name="Sci. Rep.">
        <title>Diploid genomic architecture of Nitzschia inconspicua, an elite biomass production diatom.</title>
        <authorList>
            <person name="Oliver A."/>
            <person name="Podell S."/>
            <person name="Pinowska A."/>
            <person name="Traller J.C."/>
            <person name="Smith S.R."/>
            <person name="McClure R."/>
            <person name="Beliaev A."/>
            <person name="Bohutskyi P."/>
            <person name="Hill E.A."/>
            <person name="Rabines A."/>
            <person name="Zheng H."/>
            <person name="Allen L.Z."/>
            <person name="Kuo A."/>
            <person name="Grigoriev I.V."/>
            <person name="Allen A.E."/>
            <person name="Hazlebeck D."/>
            <person name="Allen E.E."/>
        </authorList>
    </citation>
    <scope>NUCLEOTIDE SEQUENCE</scope>
    <source>
        <strain evidence="1">Hildebrandi</strain>
    </source>
</reference>
<sequence>MSLHGTRLFVSAATARALQSVCHKNNEGVSLYQQGRCVEAVNSLKEAVSTTKAFLKQCLDVEEGTPTVFELCISLQVMPSKMDNQASDIDSFVDSTVYSKLFKIEVILLSDAEASLQQQMMQGDGNDGEPCLLFSILSSMLIFNFALAHHSLAITSREGNVTGTRNFLSKSLVLYGLAYKSLHGELRHEIIDPDMLQLLVQAILNNLGQCYATLDDTENFKACCKLLLRRIFLFQHHQSRTGNIGSNEDRNSDDQSIAFFLKNALFLILKDRGFAPAA</sequence>
<dbReference type="EMBL" id="JAGRRH010000006">
    <property type="protein sequence ID" value="KAG7367803.1"/>
    <property type="molecule type" value="Genomic_DNA"/>
</dbReference>
<organism evidence="1 3">
    <name type="scientific">Nitzschia inconspicua</name>
    <dbReference type="NCBI Taxonomy" id="303405"/>
    <lineage>
        <taxon>Eukaryota</taxon>
        <taxon>Sar</taxon>
        <taxon>Stramenopiles</taxon>
        <taxon>Ochrophyta</taxon>
        <taxon>Bacillariophyta</taxon>
        <taxon>Bacillariophyceae</taxon>
        <taxon>Bacillariophycidae</taxon>
        <taxon>Bacillariales</taxon>
        <taxon>Bacillariaceae</taxon>
        <taxon>Nitzschia</taxon>
    </lineage>
</organism>
<proteinExistence type="predicted"/>
<protein>
    <submittedName>
        <fullName evidence="1">Uncharacterized protein</fullName>
    </submittedName>
</protein>
<name>A0A9K3PBN8_9STRA</name>
<evidence type="ECO:0000313" key="2">
    <source>
        <dbReference type="EMBL" id="KAG7367803.1"/>
    </source>
</evidence>